<accession>A0A4Y2JHH8</accession>
<dbReference type="Pfam" id="PF23055">
    <property type="entry name" value="DUF7041"/>
    <property type="match status" value="1"/>
</dbReference>
<dbReference type="AlphaFoldDB" id="A0A4Y2JHH8"/>
<evidence type="ECO:0000313" key="3">
    <source>
        <dbReference type="Proteomes" id="UP000499080"/>
    </source>
</evidence>
<dbReference type="Proteomes" id="UP000499080">
    <property type="component" value="Unassembled WGS sequence"/>
</dbReference>
<dbReference type="OrthoDB" id="6430943at2759"/>
<reference evidence="2 3" key="1">
    <citation type="journal article" date="2019" name="Sci. Rep.">
        <title>Orb-weaving spider Araneus ventricosus genome elucidates the spidroin gene catalogue.</title>
        <authorList>
            <person name="Kono N."/>
            <person name="Nakamura H."/>
            <person name="Ohtoshi R."/>
            <person name="Moran D.A.P."/>
            <person name="Shinohara A."/>
            <person name="Yoshida Y."/>
            <person name="Fujiwara M."/>
            <person name="Mori M."/>
            <person name="Tomita M."/>
            <person name="Arakawa K."/>
        </authorList>
    </citation>
    <scope>NUCLEOTIDE SEQUENCE [LARGE SCALE GENOMIC DNA]</scope>
</reference>
<dbReference type="InterPro" id="IPR055469">
    <property type="entry name" value="DUF7041"/>
</dbReference>
<protein>
    <recommendedName>
        <fullName evidence="1">DUF7041 domain-containing protein</fullName>
    </recommendedName>
</protein>
<comment type="caution">
    <text evidence="2">The sequence shown here is derived from an EMBL/GenBank/DDBJ whole genome shotgun (WGS) entry which is preliminary data.</text>
</comment>
<evidence type="ECO:0000259" key="1">
    <source>
        <dbReference type="Pfam" id="PF23055"/>
    </source>
</evidence>
<evidence type="ECO:0000313" key="2">
    <source>
        <dbReference type="EMBL" id="GBM88556.1"/>
    </source>
</evidence>
<sequence>MVDKGVARFSVKLLPLWRDNAEIWFTNLEYQIEIVGITASQTKFHHIVASLDSEISSLISNIYRNHAGMSTQLQTGKVILQQPLWFFQGSSKKTKNFPASNRST</sequence>
<name>A0A4Y2JHH8_ARAVE</name>
<keyword evidence="3" id="KW-1185">Reference proteome</keyword>
<gene>
    <name evidence="2" type="ORF">AVEN_86745_1</name>
</gene>
<organism evidence="2 3">
    <name type="scientific">Araneus ventricosus</name>
    <name type="common">Orbweaver spider</name>
    <name type="synonym">Epeira ventricosa</name>
    <dbReference type="NCBI Taxonomy" id="182803"/>
    <lineage>
        <taxon>Eukaryota</taxon>
        <taxon>Metazoa</taxon>
        <taxon>Ecdysozoa</taxon>
        <taxon>Arthropoda</taxon>
        <taxon>Chelicerata</taxon>
        <taxon>Arachnida</taxon>
        <taxon>Araneae</taxon>
        <taxon>Araneomorphae</taxon>
        <taxon>Entelegynae</taxon>
        <taxon>Araneoidea</taxon>
        <taxon>Araneidae</taxon>
        <taxon>Araneus</taxon>
    </lineage>
</organism>
<feature type="domain" description="DUF7041" evidence="1">
    <location>
        <begin position="15"/>
        <end position="66"/>
    </location>
</feature>
<proteinExistence type="predicted"/>
<dbReference type="EMBL" id="BGPR01003473">
    <property type="protein sequence ID" value="GBM88556.1"/>
    <property type="molecule type" value="Genomic_DNA"/>
</dbReference>